<dbReference type="PANTHER" id="PTHR10457">
    <property type="entry name" value="MEVALONATE KINASE/GALACTOKINASE"/>
    <property type="match status" value="1"/>
</dbReference>
<evidence type="ECO:0000256" key="1">
    <source>
        <dbReference type="ARBA" id="ARBA00006566"/>
    </source>
</evidence>
<dbReference type="PRINTS" id="PR00473">
    <property type="entry name" value="GALCTOKINASE"/>
</dbReference>
<keyword evidence="3" id="KW-0547">Nucleotide-binding</keyword>
<evidence type="ECO:0000256" key="3">
    <source>
        <dbReference type="ARBA" id="ARBA00022741"/>
    </source>
</evidence>
<comment type="similarity">
    <text evidence="1">Belongs to the GHMP kinase family. GalK subfamily.</text>
</comment>
<dbReference type="InterPro" id="IPR020568">
    <property type="entry name" value="Ribosomal_Su5_D2-typ_SF"/>
</dbReference>
<dbReference type="InterPro" id="IPR000705">
    <property type="entry name" value="Galactokinase"/>
</dbReference>
<dbReference type="InterPro" id="IPR019539">
    <property type="entry name" value="GalKase_N"/>
</dbReference>
<dbReference type="FunFam" id="1.20.1440.340:FF:000001">
    <property type="entry name" value="N-acetylgalactosamine kinase isoform 2"/>
    <property type="match status" value="1"/>
</dbReference>
<sequence length="447" mass="49377">MTDSTTMYENLRSQFTAKFNKEPEYFVRAPGRVNLIGEHIDYCGYSVLPMAIEQDVVFTVTNNATSKILLTNTNSQYKDFECDINNLNIPKDDPQWYNYALCGIKGILEHIKKDNSTGFTCLVDGTIPPSAGLSSSSALVCCAALTTMYANKASLTKKDLADICAHCEHYIGTEGGGMDQAISFMAKQGTAKLIEFNPLRSTDVEIPCEAVFVISNSCVQANKAATSSFNIRVVECRLATQIMAKSKGLEWREVKKLADLQLKLKLSLEQMLDLVQQTFHKEPYTKTEICELLGVTNEELATTSLSQNTLDVEVFKLYDRASHVYSEANRVLQFKMLCDGLLQDKTISKLGELMNTSHNSCRDLYECSHPELDNLVEICRKSGAVGSRLTGAGWGGCAVSMVKAGDAVSFLAKVRDQYYKPHEDRAQKILTSLFASEPGPGAAIYTL</sequence>
<dbReference type="InterPro" id="IPR013750">
    <property type="entry name" value="GHMP_kinase_C_dom"/>
</dbReference>
<dbReference type="Pfam" id="PF10509">
    <property type="entry name" value="GalKase_gal_bdg"/>
    <property type="match status" value="1"/>
</dbReference>
<dbReference type="PRINTS" id="PR00959">
    <property type="entry name" value="MEVGALKINASE"/>
</dbReference>
<dbReference type="PIRSF" id="PIRSF000530">
    <property type="entry name" value="Galactokinase"/>
    <property type="match status" value="1"/>
</dbReference>
<dbReference type="InterPro" id="IPR019741">
    <property type="entry name" value="Galactokinase_CS"/>
</dbReference>
<evidence type="ECO:0000256" key="4">
    <source>
        <dbReference type="ARBA" id="ARBA00022777"/>
    </source>
</evidence>
<dbReference type="CTD" id="20245925"/>
<evidence type="ECO:0000259" key="6">
    <source>
        <dbReference type="Pfam" id="PF00288"/>
    </source>
</evidence>
<dbReference type="PANTHER" id="PTHR10457:SF7">
    <property type="entry name" value="GALACTOKINASE-RELATED"/>
    <property type="match status" value="1"/>
</dbReference>
<dbReference type="NCBIfam" id="TIGR00131">
    <property type="entry name" value="gal_kin"/>
    <property type="match status" value="1"/>
</dbReference>
<dbReference type="GeneID" id="20245925"/>
<dbReference type="InterPro" id="IPR006206">
    <property type="entry name" value="Mevalonate/galactokinase"/>
</dbReference>
<dbReference type="GO" id="GO:0005829">
    <property type="term" value="C:cytosol"/>
    <property type="evidence" value="ECO:0007669"/>
    <property type="project" value="TreeGrafter"/>
</dbReference>
<dbReference type="Gene3D" id="3.30.230.10">
    <property type="match status" value="1"/>
</dbReference>
<feature type="domain" description="GHMP kinase N-terminal" evidence="6">
    <location>
        <begin position="104"/>
        <end position="185"/>
    </location>
</feature>
<dbReference type="Gene3D" id="3.30.70.3170">
    <property type="match status" value="1"/>
</dbReference>
<keyword evidence="2" id="KW-0808">Transferase</keyword>
<proteinExistence type="inferred from homology"/>
<feature type="domain" description="GHMP kinase C-terminal" evidence="7">
    <location>
        <begin position="342"/>
        <end position="419"/>
    </location>
</feature>
<dbReference type="PROSITE" id="PS00106">
    <property type="entry name" value="GALACTOKINASE"/>
    <property type="match status" value="1"/>
</dbReference>
<dbReference type="OrthoDB" id="187738at2759"/>
<evidence type="ECO:0000313" key="9">
    <source>
        <dbReference type="EMBL" id="ESO92531.1"/>
    </source>
</evidence>
<evidence type="ECO:0000256" key="2">
    <source>
        <dbReference type="ARBA" id="ARBA00022679"/>
    </source>
</evidence>
<dbReference type="InterPro" id="IPR006203">
    <property type="entry name" value="GHMP_knse_ATP-bd_CS"/>
</dbReference>
<dbReference type="Gene3D" id="1.20.1440.340">
    <property type="match status" value="1"/>
</dbReference>
<evidence type="ECO:0000256" key="5">
    <source>
        <dbReference type="ARBA" id="ARBA00022840"/>
    </source>
</evidence>
<dbReference type="InterPro" id="IPR036554">
    <property type="entry name" value="GHMP_kinase_C_sf"/>
</dbReference>
<dbReference type="Pfam" id="PF08544">
    <property type="entry name" value="GHMP_kinases_C"/>
    <property type="match status" value="1"/>
</dbReference>
<dbReference type="Proteomes" id="UP000030746">
    <property type="component" value="Unassembled WGS sequence"/>
</dbReference>
<evidence type="ECO:0000259" key="7">
    <source>
        <dbReference type="Pfam" id="PF08544"/>
    </source>
</evidence>
<dbReference type="GO" id="GO:0004335">
    <property type="term" value="F:galactokinase activity"/>
    <property type="evidence" value="ECO:0007669"/>
    <property type="project" value="InterPro"/>
</dbReference>
<dbReference type="GO" id="GO:0005524">
    <property type="term" value="F:ATP binding"/>
    <property type="evidence" value="ECO:0007669"/>
    <property type="project" value="UniProtKB-KW"/>
</dbReference>
<keyword evidence="10" id="KW-1185">Reference proteome</keyword>
<dbReference type="AlphaFoldDB" id="V4AGJ1"/>
<feature type="domain" description="Galactokinase N-terminal" evidence="8">
    <location>
        <begin position="14"/>
        <end position="60"/>
    </location>
</feature>
<keyword evidence="5" id="KW-0067">ATP-binding</keyword>
<dbReference type="OMA" id="GFHDTYF"/>
<dbReference type="HOGENOM" id="CLU_017814_6_2_1"/>
<dbReference type="InterPro" id="IPR006204">
    <property type="entry name" value="GHMP_kinase_N_dom"/>
</dbReference>
<organism evidence="9 10">
    <name type="scientific">Lottia gigantea</name>
    <name type="common">Giant owl limpet</name>
    <dbReference type="NCBI Taxonomy" id="225164"/>
    <lineage>
        <taxon>Eukaryota</taxon>
        <taxon>Metazoa</taxon>
        <taxon>Spiralia</taxon>
        <taxon>Lophotrochozoa</taxon>
        <taxon>Mollusca</taxon>
        <taxon>Gastropoda</taxon>
        <taxon>Patellogastropoda</taxon>
        <taxon>Lottioidea</taxon>
        <taxon>Lottiidae</taxon>
        <taxon>Lottia</taxon>
    </lineage>
</organism>
<reference evidence="9 10" key="1">
    <citation type="journal article" date="2013" name="Nature">
        <title>Insights into bilaterian evolution from three spiralian genomes.</title>
        <authorList>
            <person name="Simakov O."/>
            <person name="Marletaz F."/>
            <person name="Cho S.J."/>
            <person name="Edsinger-Gonzales E."/>
            <person name="Havlak P."/>
            <person name="Hellsten U."/>
            <person name="Kuo D.H."/>
            <person name="Larsson T."/>
            <person name="Lv J."/>
            <person name="Arendt D."/>
            <person name="Savage R."/>
            <person name="Osoegawa K."/>
            <person name="de Jong P."/>
            <person name="Grimwood J."/>
            <person name="Chapman J.A."/>
            <person name="Shapiro H."/>
            <person name="Aerts A."/>
            <person name="Otillar R.P."/>
            <person name="Terry A.Y."/>
            <person name="Boore J.L."/>
            <person name="Grigoriev I.V."/>
            <person name="Lindberg D.R."/>
            <person name="Seaver E.C."/>
            <person name="Weisblat D.A."/>
            <person name="Putnam N.H."/>
            <person name="Rokhsar D.S."/>
        </authorList>
    </citation>
    <scope>NUCLEOTIDE SEQUENCE [LARGE SCALE GENOMIC DNA]</scope>
</reference>
<dbReference type="PROSITE" id="PS00627">
    <property type="entry name" value="GHMP_KINASES_ATP"/>
    <property type="match status" value="1"/>
</dbReference>
<dbReference type="SUPFAM" id="SSF54211">
    <property type="entry name" value="Ribosomal protein S5 domain 2-like"/>
    <property type="match status" value="1"/>
</dbReference>
<dbReference type="InterPro" id="IPR014721">
    <property type="entry name" value="Ribsml_uS5_D2-typ_fold_subgr"/>
</dbReference>
<accession>V4AGJ1</accession>
<dbReference type="FunFam" id="3.30.230.10:FF:000023">
    <property type="entry name" value="Putative N-acetylgalactosamine kinase"/>
    <property type="match status" value="1"/>
</dbReference>
<dbReference type="RefSeq" id="XP_009056674.1">
    <property type="nucleotide sequence ID" value="XM_009058426.1"/>
</dbReference>
<gene>
    <name evidence="9" type="ORF">LOTGIDRAFT_206567</name>
</gene>
<evidence type="ECO:0008006" key="11">
    <source>
        <dbReference type="Google" id="ProtNLM"/>
    </source>
</evidence>
<evidence type="ECO:0000313" key="10">
    <source>
        <dbReference type="Proteomes" id="UP000030746"/>
    </source>
</evidence>
<keyword evidence="4" id="KW-0418">Kinase</keyword>
<protein>
    <recommendedName>
        <fullName evidence="11">N-acetylgalactosamine kinase</fullName>
    </recommendedName>
</protein>
<dbReference type="GO" id="GO:0006012">
    <property type="term" value="P:galactose metabolic process"/>
    <property type="evidence" value="ECO:0007669"/>
    <property type="project" value="InterPro"/>
</dbReference>
<evidence type="ECO:0000259" key="8">
    <source>
        <dbReference type="Pfam" id="PF10509"/>
    </source>
</evidence>
<dbReference type="EMBL" id="KB202050">
    <property type="protein sequence ID" value="ESO92531.1"/>
    <property type="molecule type" value="Genomic_DNA"/>
</dbReference>
<dbReference type="KEGG" id="lgi:LOTGIDRAFT_206567"/>
<name>V4AGJ1_LOTGI</name>
<dbReference type="STRING" id="225164.V4AGJ1"/>
<dbReference type="SUPFAM" id="SSF55060">
    <property type="entry name" value="GHMP Kinase, C-terminal domain"/>
    <property type="match status" value="1"/>
</dbReference>
<dbReference type="Pfam" id="PF00288">
    <property type="entry name" value="GHMP_kinases_N"/>
    <property type="match status" value="1"/>
</dbReference>